<dbReference type="Proteomes" id="UP001431783">
    <property type="component" value="Unassembled WGS sequence"/>
</dbReference>
<dbReference type="GO" id="GO:0000184">
    <property type="term" value="P:nuclear-transcribed mRNA catabolic process, nonsense-mediated decay"/>
    <property type="evidence" value="ECO:0007669"/>
    <property type="project" value="UniProtKB-KW"/>
</dbReference>
<evidence type="ECO:0000259" key="5">
    <source>
        <dbReference type="Pfam" id="PF10374"/>
    </source>
</evidence>
<dbReference type="Pfam" id="PF10374">
    <property type="entry name" value="EST1"/>
    <property type="match status" value="1"/>
</dbReference>
<dbReference type="EMBL" id="JARQZJ010000032">
    <property type="protein sequence ID" value="KAK9874534.1"/>
    <property type="molecule type" value="Genomic_DNA"/>
</dbReference>
<organism evidence="6 7">
    <name type="scientific">Henosepilachna vigintioctopunctata</name>
    <dbReference type="NCBI Taxonomy" id="420089"/>
    <lineage>
        <taxon>Eukaryota</taxon>
        <taxon>Metazoa</taxon>
        <taxon>Ecdysozoa</taxon>
        <taxon>Arthropoda</taxon>
        <taxon>Hexapoda</taxon>
        <taxon>Insecta</taxon>
        <taxon>Pterygota</taxon>
        <taxon>Neoptera</taxon>
        <taxon>Endopterygota</taxon>
        <taxon>Coleoptera</taxon>
        <taxon>Polyphaga</taxon>
        <taxon>Cucujiformia</taxon>
        <taxon>Coccinelloidea</taxon>
        <taxon>Coccinellidae</taxon>
        <taxon>Epilachninae</taxon>
        <taxon>Epilachnini</taxon>
        <taxon>Henosepilachna</taxon>
    </lineage>
</organism>
<dbReference type="GO" id="GO:0042162">
    <property type="term" value="F:telomeric DNA binding"/>
    <property type="evidence" value="ECO:0007669"/>
    <property type="project" value="TreeGrafter"/>
</dbReference>
<evidence type="ECO:0000256" key="3">
    <source>
        <dbReference type="SAM" id="MobiDB-lite"/>
    </source>
</evidence>
<gene>
    <name evidence="6" type="ORF">WA026_005376</name>
</gene>
<evidence type="ECO:0000259" key="4">
    <source>
        <dbReference type="Pfam" id="PF10373"/>
    </source>
</evidence>
<feature type="compositionally biased region" description="Polar residues" evidence="3">
    <location>
        <begin position="645"/>
        <end position="669"/>
    </location>
</feature>
<dbReference type="Pfam" id="PF10373">
    <property type="entry name" value="EST1_DNA_bind"/>
    <property type="match status" value="1"/>
</dbReference>
<keyword evidence="7" id="KW-1185">Reference proteome</keyword>
<evidence type="ECO:0000313" key="7">
    <source>
        <dbReference type="Proteomes" id="UP001431783"/>
    </source>
</evidence>
<evidence type="ECO:0000313" key="6">
    <source>
        <dbReference type="EMBL" id="KAK9874534.1"/>
    </source>
</evidence>
<dbReference type="PANTHER" id="PTHR15696:SF5">
    <property type="entry name" value="NONSENSE-MEDIATED MRNA DECAY FACTOR SMG7"/>
    <property type="match status" value="1"/>
</dbReference>
<proteinExistence type="predicted"/>
<dbReference type="GO" id="GO:0070034">
    <property type="term" value="F:telomerase RNA binding"/>
    <property type="evidence" value="ECO:0007669"/>
    <property type="project" value="TreeGrafter"/>
</dbReference>
<dbReference type="InterPro" id="IPR011990">
    <property type="entry name" value="TPR-like_helical_dom_sf"/>
</dbReference>
<feature type="repeat" description="TPR" evidence="2">
    <location>
        <begin position="155"/>
        <end position="188"/>
    </location>
</feature>
<feature type="region of interest" description="Disordered" evidence="3">
    <location>
        <begin position="611"/>
        <end position="669"/>
    </location>
</feature>
<accession>A0AAW1TUR3</accession>
<dbReference type="InterPro" id="IPR045153">
    <property type="entry name" value="Est1/Ebs1-like"/>
</dbReference>
<sequence>MGYNNSAIQILQQAEDLKIRVLAKNDLLNNSQSWTDQQKLQRVYHRVLILDLEYALDKKVEQDLWNIGFKNHINILQELARDKKNPSRSDCQALLNWCLESASGFYISLLQEFCNSFDIDLPFRRHGKVFGITKESNTNDQLNLPQSSSCLYICQYCLVHLGDIARYRNQRKQAENFYKQAIQVSPNSGHPYNQLALLEASLGDKLSTVFYYVRGIAVKNPFPAATTNLLSTLSSTIDKERPAEKLLNKMTSNEFIHLFLCAHGYFYTLTELQLAKSIVINLSSVMTALVATESFTDDRLIKMTVINLYALNHIANSGGAKRESLTNDEETARSLILDLLAGALSAFLVPVHTLKVDENLLDYYALPAVKIIFHQIRECPSILTENVFMKRLQIWPSFCKLLNNIQEFLKNFEYANYSSVALYEDRYLKGFLPLSRYLKQFDFDKELEDLKIERLIRAHRILEFGIWLTDHEVNGTKLMTKIEYNGLMKFEPGSIQPDPTNDLLEEIKSFSIESKCLGEIKKGTEKKTGILKPQGSLEKAREEREMMSSVENNSSDGLISTCSNVNVKQETAKMKRAKQNVALQSIFKKMEENKQVKFSVDEKSKDKFVKFEQKTTPTSKISNNSTSNGGNSGINKTAPPFGTPVRTQSFNQNHPVLPSSNASAPTSNHQQDYLTALRNMANSYGMPGTGGASASYPMQGMYGGMQQGGMPGGWGAQPSNAKPNYAPMNMGPATYNHLQSSGFDGNATANWWNSQGNNMMNPGAGYGGFNNSPFPGSMMGGAKMSGGNQASGDSFNSPWNYGSGMGAGYDQNVNMSMRQQMLKEANNVPANGLQDRRYHRHW</sequence>
<evidence type="ECO:0000256" key="2">
    <source>
        <dbReference type="PROSITE-ProRule" id="PRU00339"/>
    </source>
</evidence>
<reference evidence="6 7" key="1">
    <citation type="submission" date="2023-03" db="EMBL/GenBank/DDBJ databases">
        <title>Genome insight into feeding habits of ladybird beetles.</title>
        <authorList>
            <person name="Li H.-S."/>
            <person name="Huang Y.-H."/>
            <person name="Pang H."/>
        </authorList>
    </citation>
    <scope>NUCLEOTIDE SEQUENCE [LARGE SCALE GENOMIC DNA]</scope>
    <source>
        <strain evidence="6">SYSU_2023b</strain>
        <tissue evidence="6">Whole body</tissue>
    </source>
</reference>
<name>A0AAW1TUR3_9CUCU</name>
<dbReference type="Gene3D" id="1.25.40.10">
    <property type="entry name" value="Tetratricopeptide repeat domain"/>
    <property type="match status" value="1"/>
</dbReference>
<evidence type="ECO:0008006" key="8">
    <source>
        <dbReference type="Google" id="ProtNLM"/>
    </source>
</evidence>
<dbReference type="InterPro" id="IPR019734">
    <property type="entry name" value="TPR_rpt"/>
</dbReference>
<dbReference type="PANTHER" id="PTHR15696">
    <property type="entry name" value="SMG-7 SUPPRESSOR WITH MORPHOLOGICAL EFFECT ON GENITALIA PROTEIN 7"/>
    <property type="match status" value="1"/>
</dbReference>
<dbReference type="InterPro" id="IPR019458">
    <property type="entry name" value="Est1-like_N"/>
</dbReference>
<feature type="domain" description="Telomerase activating protein Est1-like N-terminal" evidence="5">
    <location>
        <begin position="59"/>
        <end position="170"/>
    </location>
</feature>
<dbReference type="SUPFAM" id="SSF48452">
    <property type="entry name" value="TPR-like"/>
    <property type="match status" value="1"/>
</dbReference>
<dbReference type="AlphaFoldDB" id="A0AAW1TUR3"/>
<evidence type="ECO:0000256" key="1">
    <source>
        <dbReference type="ARBA" id="ARBA00023161"/>
    </source>
</evidence>
<protein>
    <recommendedName>
        <fullName evidence="8">Protein SMG7</fullName>
    </recommendedName>
</protein>
<dbReference type="PROSITE" id="PS50005">
    <property type="entry name" value="TPR"/>
    <property type="match status" value="1"/>
</dbReference>
<comment type="caution">
    <text evidence="6">The sequence shown here is derived from an EMBL/GenBank/DDBJ whole genome shotgun (WGS) entry which is preliminary data.</text>
</comment>
<dbReference type="GO" id="GO:0005697">
    <property type="term" value="C:telomerase holoenzyme complex"/>
    <property type="evidence" value="ECO:0007669"/>
    <property type="project" value="TreeGrafter"/>
</dbReference>
<keyword evidence="1" id="KW-0866">Nonsense-mediated mRNA decay</keyword>
<keyword evidence="2" id="KW-0802">TPR repeat</keyword>
<dbReference type="InterPro" id="IPR018834">
    <property type="entry name" value="DNA/RNA-bd_Est1-type"/>
</dbReference>
<feature type="compositionally biased region" description="Low complexity" evidence="3">
    <location>
        <begin position="614"/>
        <end position="637"/>
    </location>
</feature>
<feature type="domain" description="DNA/RNA-binding" evidence="4">
    <location>
        <begin position="174"/>
        <end position="437"/>
    </location>
</feature>